<dbReference type="Pfam" id="PF05638">
    <property type="entry name" value="T6SS_HCP"/>
    <property type="match status" value="1"/>
</dbReference>
<dbReference type="AlphaFoldDB" id="A0A5U3EC09"/>
<dbReference type="SUPFAM" id="SSF141452">
    <property type="entry name" value="Hcp1-like"/>
    <property type="match status" value="1"/>
</dbReference>
<dbReference type="NCBIfam" id="TIGR03344">
    <property type="entry name" value="VI_effect_Hcp1"/>
    <property type="match status" value="1"/>
</dbReference>
<sequence>MSNIIYLKIVGERQGVISEGCGSESSVGNRYQAGHEDEIFVFSLQALVSSAVAGVNHQGIRFCKPIDKSSPLFTQAINNNERCTLDFTFYRINRWGRWEKYYQIEVRGASVTAWWMQIRLDGIAEELITINYDYICSKHLIANTEYNALLTPENDNQLFPATLPAVKKPAPPIKKREITLTIGVFFDGTGNNLLNTNLRMQKCNPESYGLDARALTEFSQRCMKKEGFDGIEVGSYLNYYTNIRWLYDLYHVERIPEAINDDVQRKFYIEGIGTENNKADSLLGLGLGNNDTGVIAKTDKAIALICQLLNNLINEIDVKNSTLKHLQFDVFGFSRGAAAARHFTNRVFERDPALVNGIRQVFANSAYSGKPAGEVRFLGIFDTVTAVGGVMDGFDPHDSNNLQVKLALPPGV</sequence>
<dbReference type="Gene3D" id="2.30.110.20">
    <property type="entry name" value="Hcp1-like"/>
    <property type="match status" value="1"/>
</dbReference>
<accession>A0A5U3EC09</accession>
<proteinExistence type="predicted"/>
<dbReference type="InterPro" id="IPR052947">
    <property type="entry name" value="T6SS_Hcp1_domain"/>
</dbReference>
<gene>
    <name evidence="1" type="primary">hcp</name>
    <name evidence="1" type="ORF">S308_08685</name>
</gene>
<dbReference type="EMBL" id="AAGLPU010000009">
    <property type="protein sequence ID" value="EBP3985518.1"/>
    <property type="molecule type" value="Genomic_DNA"/>
</dbReference>
<comment type="caution">
    <text evidence="1">The sequence shown here is derived from an EMBL/GenBank/DDBJ whole genome shotgun (WGS) entry which is preliminary data.</text>
</comment>
<evidence type="ECO:0000313" key="1">
    <source>
        <dbReference type="EMBL" id="EBP3985518.1"/>
    </source>
</evidence>
<reference evidence="1" key="1">
    <citation type="submission" date="2018-07" db="EMBL/GenBank/DDBJ databases">
        <authorList>
            <consortium name="GenomeTrakr network: Whole genome sequencing for foodborne pathogen traceback"/>
        </authorList>
    </citation>
    <scope>NUCLEOTIDE SEQUENCE</scope>
    <source>
        <strain evidence="1">CFSAN002857</strain>
    </source>
</reference>
<dbReference type="InterPro" id="IPR008514">
    <property type="entry name" value="T6SS_Hcp"/>
</dbReference>
<feature type="non-terminal residue" evidence="1">
    <location>
        <position position="412"/>
    </location>
</feature>
<protein>
    <submittedName>
        <fullName evidence="1">Type VI secretion system tube protein Hcp</fullName>
    </submittedName>
</protein>
<dbReference type="InterPro" id="IPR036624">
    <property type="entry name" value="Hcp1-lik_sf"/>
</dbReference>
<dbReference type="PANTHER" id="PTHR34319">
    <property type="entry name" value="MAJOR EXPORTED PROTEIN"/>
    <property type="match status" value="1"/>
</dbReference>
<dbReference type="PANTHER" id="PTHR34319:SF7">
    <property type="entry name" value="HNH ENDONUCLEASE DOMAIN-CONTAINING PROTEIN"/>
    <property type="match status" value="1"/>
</dbReference>
<organism evidence="1">
    <name type="scientific">Salmonella enterica I</name>
    <dbReference type="NCBI Taxonomy" id="59201"/>
    <lineage>
        <taxon>Bacteria</taxon>
        <taxon>Pseudomonadati</taxon>
        <taxon>Pseudomonadota</taxon>
        <taxon>Gammaproteobacteria</taxon>
        <taxon>Enterobacterales</taxon>
        <taxon>Enterobacteriaceae</taxon>
        <taxon>Salmonella</taxon>
    </lineage>
</organism>
<name>A0A5U3EC09_SALET</name>